<proteinExistence type="predicted"/>
<feature type="signal peptide" evidence="2">
    <location>
        <begin position="1"/>
        <end position="17"/>
    </location>
</feature>
<dbReference type="PANTHER" id="PTHR40640:SF1">
    <property type="entry name" value="ANCHORED GLYCOPROTEIN, PUTATIVE (AFU_ORTHOLOGUE AFUA_8G04860)-RELATED"/>
    <property type="match status" value="1"/>
</dbReference>
<protein>
    <recommendedName>
        <fullName evidence="5">GPI anchored protein</fullName>
    </recommendedName>
</protein>
<dbReference type="AlphaFoldDB" id="S7ZGA8"/>
<keyword evidence="2" id="KW-0732">Signal</keyword>
<reference evidence="3 4" key="1">
    <citation type="journal article" date="2013" name="PLoS ONE">
        <title>Genomic and secretomic analyses reveal unique features of the lignocellulolytic enzyme system of Penicillium decumbens.</title>
        <authorList>
            <person name="Liu G."/>
            <person name="Zhang L."/>
            <person name="Wei X."/>
            <person name="Zou G."/>
            <person name="Qin Y."/>
            <person name="Ma L."/>
            <person name="Li J."/>
            <person name="Zheng H."/>
            <person name="Wang S."/>
            <person name="Wang C."/>
            <person name="Xun L."/>
            <person name="Zhao G.-P."/>
            <person name="Zhou Z."/>
            <person name="Qu Y."/>
        </authorList>
    </citation>
    <scope>NUCLEOTIDE SEQUENCE [LARGE SCALE GENOMIC DNA]</scope>
    <source>
        <strain evidence="4">114-2 / CGMCC 5302</strain>
    </source>
</reference>
<dbReference type="PhylomeDB" id="S7ZGA8"/>
<evidence type="ECO:0000313" key="3">
    <source>
        <dbReference type="EMBL" id="EPS29299.1"/>
    </source>
</evidence>
<dbReference type="PANTHER" id="PTHR40640">
    <property type="entry name" value="ANCHORED GLYCOPROTEIN, PUTATIVE (AFU_ORTHOLOGUE AFUA_8G04860)-RELATED"/>
    <property type="match status" value="1"/>
</dbReference>
<organism evidence="3 4">
    <name type="scientific">Penicillium oxalicum (strain 114-2 / CGMCC 5302)</name>
    <name type="common">Penicillium decumbens</name>
    <dbReference type="NCBI Taxonomy" id="933388"/>
    <lineage>
        <taxon>Eukaryota</taxon>
        <taxon>Fungi</taxon>
        <taxon>Dikarya</taxon>
        <taxon>Ascomycota</taxon>
        <taxon>Pezizomycotina</taxon>
        <taxon>Eurotiomycetes</taxon>
        <taxon>Eurotiomycetidae</taxon>
        <taxon>Eurotiales</taxon>
        <taxon>Aspergillaceae</taxon>
        <taxon>Penicillium</taxon>
    </lineage>
</organism>
<accession>S7ZGA8</accession>
<evidence type="ECO:0008006" key="5">
    <source>
        <dbReference type="Google" id="ProtNLM"/>
    </source>
</evidence>
<dbReference type="Proteomes" id="UP000019376">
    <property type="component" value="Unassembled WGS sequence"/>
</dbReference>
<name>S7ZGA8_PENO1</name>
<feature type="region of interest" description="Disordered" evidence="1">
    <location>
        <begin position="141"/>
        <end position="165"/>
    </location>
</feature>
<evidence type="ECO:0000256" key="2">
    <source>
        <dbReference type="SAM" id="SignalP"/>
    </source>
</evidence>
<dbReference type="EMBL" id="KB644411">
    <property type="protein sequence ID" value="EPS29299.1"/>
    <property type="molecule type" value="Genomic_DNA"/>
</dbReference>
<feature type="chain" id="PRO_5004547206" description="GPI anchored protein" evidence="2">
    <location>
        <begin position="18"/>
        <end position="199"/>
    </location>
</feature>
<dbReference type="HOGENOM" id="CLU_074173_2_0_1"/>
<keyword evidence="4" id="KW-1185">Reference proteome</keyword>
<evidence type="ECO:0000256" key="1">
    <source>
        <dbReference type="SAM" id="MobiDB-lite"/>
    </source>
</evidence>
<dbReference type="OrthoDB" id="4991875at2759"/>
<sequence>MLYKSLALMAGVTLAVADTTVTLFLPGYDSSQSIEAKILGSSNSMTTYDLHCAPEVGTARCGIPATGLTVMEGESTFSLNSTSGKVTSFLNCQLGGTTTADCVAVYVMGTFSSTSHRAVDLRTETRDFWLPVHVTASENGAASATTGASASASTPSMTDASAESTTGTASSLNAAMPAMTGNAVWVAGGAAAAIAMAAL</sequence>
<evidence type="ECO:0000313" key="4">
    <source>
        <dbReference type="Proteomes" id="UP000019376"/>
    </source>
</evidence>
<dbReference type="STRING" id="933388.S7ZGA8"/>
<gene>
    <name evidence="3" type="ORF">PDE_04248</name>
</gene>